<reference evidence="2" key="1">
    <citation type="journal article" date="2023" name="Front. Plant Sci.">
        <title>Chromosomal-level genome assembly of Melastoma candidum provides insights into trichome evolution.</title>
        <authorList>
            <person name="Zhong Y."/>
            <person name="Wu W."/>
            <person name="Sun C."/>
            <person name="Zou P."/>
            <person name="Liu Y."/>
            <person name="Dai S."/>
            <person name="Zhou R."/>
        </authorList>
    </citation>
    <scope>NUCLEOTIDE SEQUENCE [LARGE SCALE GENOMIC DNA]</scope>
</reference>
<organism evidence="1 2">
    <name type="scientific">Melastoma candidum</name>
    <dbReference type="NCBI Taxonomy" id="119954"/>
    <lineage>
        <taxon>Eukaryota</taxon>
        <taxon>Viridiplantae</taxon>
        <taxon>Streptophyta</taxon>
        <taxon>Embryophyta</taxon>
        <taxon>Tracheophyta</taxon>
        <taxon>Spermatophyta</taxon>
        <taxon>Magnoliopsida</taxon>
        <taxon>eudicotyledons</taxon>
        <taxon>Gunneridae</taxon>
        <taxon>Pentapetalae</taxon>
        <taxon>rosids</taxon>
        <taxon>malvids</taxon>
        <taxon>Myrtales</taxon>
        <taxon>Melastomataceae</taxon>
        <taxon>Melastomatoideae</taxon>
        <taxon>Melastomateae</taxon>
        <taxon>Melastoma</taxon>
    </lineage>
</organism>
<gene>
    <name evidence="1" type="ORF">MLD38_013799</name>
</gene>
<keyword evidence="2" id="KW-1185">Reference proteome</keyword>
<name>A0ACB9RDV7_9MYRT</name>
<sequence length="384" mass="42577">MEDALLPFSPPLLPSPFATAPSSPRFRETDDFAVYFSAPTSPARYSTSSASFVPFRGEEEGEAKDEDFEFEFRGQLDFARQSAFAEELFGNGSWIRPRKPPLPLQNDGAVPAAGIVSPRRHHEVTHGVPCKITSPVNSGCNPVEAAAIGIGQYDEEDDEEEEKDEAEEGQEAPLMHSYHRGRNRKAVQGGSVSRRETRSLPPPRLADVIFDNSVEDESVEGREREMKVETRATPYLARLMWVFGNTQGYGYKRWRLRDLLLFRSVSEGTGTGTRNRRSKDDALTRREEDAVSSSSQWSWMARDSFRSNEGSAGSTSSRSNRARQGTAGRTNSLELHYTKNRAATEEMKRKTNLPYRQGVLGCLGLGGGVGREMAQGVGSLTRGQ</sequence>
<comment type="caution">
    <text evidence="1">The sequence shown here is derived from an EMBL/GenBank/DDBJ whole genome shotgun (WGS) entry which is preliminary data.</text>
</comment>
<evidence type="ECO:0000313" key="1">
    <source>
        <dbReference type="EMBL" id="KAI4375996.1"/>
    </source>
</evidence>
<evidence type="ECO:0000313" key="2">
    <source>
        <dbReference type="Proteomes" id="UP001057402"/>
    </source>
</evidence>
<proteinExistence type="predicted"/>
<dbReference type="EMBL" id="CM042883">
    <property type="protein sequence ID" value="KAI4375996.1"/>
    <property type="molecule type" value="Genomic_DNA"/>
</dbReference>
<dbReference type="Proteomes" id="UP001057402">
    <property type="component" value="Chromosome 4"/>
</dbReference>
<accession>A0ACB9RDV7</accession>
<protein>
    <submittedName>
        <fullName evidence="1">Uncharacterized protein</fullName>
    </submittedName>
</protein>